<organism evidence="2">
    <name type="scientific">Salmonella typhimurium</name>
    <dbReference type="NCBI Taxonomy" id="90371"/>
    <lineage>
        <taxon>Bacteria</taxon>
        <taxon>Pseudomonadati</taxon>
        <taxon>Pseudomonadota</taxon>
        <taxon>Gammaproteobacteria</taxon>
        <taxon>Enterobacterales</taxon>
        <taxon>Enterobacteriaceae</taxon>
        <taxon>Salmonella</taxon>
    </lineage>
</organism>
<reference evidence="2" key="1">
    <citation type="submission" date="2011-01" db="EMBL/GenBank/DDBJ databases">
        <title>Hitchhiking as a natural way of spreading antibiotic resistance and virulence genes from Salmonella enterica.</title>
        <authorList>
            <person name="Krol J.E."/>
            <person name="Orfe L.H."/>
            <person name="Sota M."/>
            <person name="Rogers L.M."/>
            <person name="Top E.M."/>
            <person name="Call D.R."/>
        </authorList>
    </citation>
    <scope>NUCLEOTIDE SEQUENCE</scope>
    <source>
        <strain evidence="2">8934</strain>
        <plasmid evidence="2">pSal8934b</plasmid>
    </source>
</reference>
<keyword evidence="2" id="KW-0614">Plasmid</keyword>
<dbReference type="EMBL" id="JF274992">
    <property type="protein sequence ID" value="AEX00915.1"/>
    <property type="molecule type" value="Genomic_DNA"/>
</dbReference>
<sequence>MLIIVSDCQFTRLALTRLLAHLDPVNMSVARWLQTAPAGRQPCAAGGLSRHAGIAGPGLPSRQDITVPETGAAGLRRTGCLPEHPRSQAGLPAAAHRLRDSAEGRGQQLAAPCAGLAAGDDGESLPARATGAVCHARRPLRAHGARLGISPKTFYGHRRSALNRLELLANPVIGLPDPAAHYSMMLHPGSPPFFSSRTTGAGSHNVSAHHPVHLPVTHRSHYTDMTL</sequence>
<feature type="region of interest" description="Disordered" evidence="1">
    <location>
        <begin position="78"/>
        <end position="106"/>
    </location>
</feature>
<dbReference type="AlphaFoldDB" id="G9CAV1"/>
<proteinExistence type="predicted"/>
<name>G9CAV1_SALTM</name>
<evidence type="ECO:0000313" key="2">
    <source>
        <dbReference type="EMBL" id="AEX00915.1"/>
    </source>
</evidence>
<gene>
    <name evidence="2" type="ORF">p8934bo086</name>
</gene>
<protein>
    <submittedName>
        <fullName evidence="2">Putative inner membrane protein</fullName>
    </submittedName>
</protein>
<accession>G9CAV1</accession>
<geneLocation type="plasmid" evidence="2">
    <name>pSal8934b</name>
</geneLocation>
<evidence type="ECO:0000256" key="1">
    <source>
        <dbReference type="SAM" id="MobiDB-lite"/>
    </source>
</evidence>